<keyword evidence="3" id="KW-1185">Reference proteome</keyword>
<proteinExistence type="predicted"/>
<evidence type="ECO:0000313" key="2">
    <source>
        <dbReference type="EMBL" id="GAP39221.1"/>
    </source>
</evidence>
<evidence type="ECO:0000313" key="3">
    <source>
        <dbReference type="Proteomes" id="UP000053370"/>
    </source>
</evidence>
<name>A0A0K8P9C7_9CHLR</name>
<evidence type="ECO:0000259" key="1">
    <source>
        <dbReference type="Pfam" id="PF07905"/>
    </source>
</evidence>
<dbReference type="Pfam" id="PF07905">
    <property type="entry name" value="PucR"/>
    <property type="match status" value="1"/>
</dbReference>
<protein>
    <submittedName>
        <fullName evidence="2">Purine catabolism regulatory protein-like family</fullName>
    </submittedName>
</protein>
<dbReference type="AlphaFoldDB" id="A0A0K8P9C7"/>
<dbReference type="InterPro" id="IPR012914">
    <property type="entry name" value="PucR_dom"/>
</dbReference>
<reference evidence="2" key="1">
    <citation type="journal article" date="2015" name="Genome Announc.">
        <title>Draft Genome Sequence of Anaerolineae Strain TC1, a Novel Isolate from a Methanogenic Wastewater Treatment System.</title>
        <authorList>
            <person name="Matsuura N."/>
            <person name="Tourlousse D.M."/>
            <person name="Sun L."/>
            <person name="Toyonaga M."/>
            <person name="Kuroda K."/>
            <person name="Ohashi A."/>
            <person name="Cruz R."/>
            <person name="Yamaguchi T."/>
            <person name="Sekiguchi Y."/>
        </authorList>
    </citation>
    <scope>NUCLEOTIDE SEQUENCE [LARGE SCALE GENOMIC DNA]</scope>
    <source>
        <strain evidence="2">TC1</strain>
    </source>
</reference>
<dbReference type="OrthoDB" id="142218at2"/>
<organism evidence="2">
    <name type="scientific">Flexilinea flocculi</name>
    <dbReference type="NCBI Taxonomy" id="1678840"/>
    <lineage>
        <taxon>Bacteria</taxon>
        <taxon>Bacillati</taxon>
        <taxon>Chloroflexota</taxon>
        <taxon>Anaerolineae</taxon>
        <taxon>Anaerolineales</taxon>
        <taxon>Anaerolineaceae</taxon>
        <taxon>Flexilinea</taxon>
    </lineage>
</organism>
<feature type="domain" description="Purine catabolism PurC-like" evidence="1">
    <location>
        <begin position="10"/>
        <end position="127"/>
    </location>
</feature>
<dbReference type="EMBL" id="DF968179">
    <property type="protein sequence ID" value="GAP39221.1"/>
    <property type="molecule type" value="Genomic_DNA"/>
</dbReference>
<dbReference type="RefSeq" id="WP_062277120.1">
    <property type="nucleotide sequence ID" value="NZ_DF968179.1"/>
</dbReference>
<dbReference type="Gene3D" id="3.30.450.40">
    <property type="match status" value="1"/>
</dbReference>
<accession>A0A0K8P9C7</accession>
<dbReference type="InterPro" id="IPR029016">
    <property type="entry name" value="GAF-like_dom_sf"/>
</dbReference>
<gene>
    <name evidence="2" type="ORF">ATC1_11142</name>
</gene>
<sequence length="453" mass="51877">MTLTIKTAMAELPILSTLEIVAGHKGINNVINWTHIVDQPDMIPFVRPGMLLLSTAFGISQEVESQKRIIQILSETGLAGMIISIGKYFEEIPDAMIEEADRLNFPLIRCPWNIPYVDITYAINGRIIREQISSVEDSIPIQKELTQLVIDNGGLTLLAERLSNLVGNSVEICDRNQEVLVSYHYQYKSLNQESFFSVEEKKAIKSIGLLYFSRINPTIRYIKKDTHKNINFEMLLSPIYISDQVFGYIWILGTDKQISEFDYAVMEQGTTIAALIASRDLAIHNAELRGKREIFESLMTNDFTEQNSSEWYETAKKLGLKEQYQVLIIKNLPFFEYQQGYIYSFVDYKIKENNVPGTVFEYGNYVVVILTNILQSPAEKTVDFLFREAEIRKIKIVAGISRVASNIQDFKFFLEEAIESLQIGQAMYRSKPATWSLDRLGFFLSNSEKREPV</sequence>
<dbReference type="STRING" id="1678840.ATC1_11142"/>
<dbReference type="Proteomes" id="UP000053370">
    <property type="component" value="Unassembled WGS sequence"/>
</dbReference>